<dbReference type="GeneID" id="20812026"/>
<dbReference type="SUPFAM" id="SSF46565">
    <property type="entry name" value="Chaperone J-domain"/>
    <property type="match status" value="1"/>
</dbReference>
<dbReference type="STRING" id="112090.W4G7K5"/>
<reference evidence="3 4" key="2">
    <citation type="submission" date="2018-07" db="EMBL/GenBank/DDBJ databases">
        <title>Annotation of Aphanomyces astaci genome assembly.</title>
        <authorList>
            <person name="Studholme D.J."/>
        </authorList>
    </citation>
    <scope>NUCLEOTIDE SEQUENCE [LARGE SCALE GENOMIC DNA]</scope>
    <source>
        <strain evidence="3">Pc</strain>
    </source>
</reference>
<dbReference type="AlphaFoldDB" id="W4G7K5"/>
<evidence type="ECO:0000259" key="1">
    <source>
        <dbReference type="PROSITE" id="PS50076"/>
    </source>
</evidence>
<dbReference type="VEuPathDB" id="FungiDB:H257_10030"/>
<accession>W4G7K5</accession>
<dbReference type="InterPro" id="IPR026894">
    <property type="entry name" value="DnaJ_X"/>
</dbReference>
<organism evidence="2">
    <name type="scientific">Aphanomyces astaci</name>
    <name type="common">Crayfish plague agent</name>
    <dbReference type="NCBI Taxonomy" id="112090"/>
    <lineage>
        <taxon>Eukaryota</taxon>
        <taxon>Sar</taxon>
        <taxon>Stramenopiles</taxon>
        <taxon>Oomycota</taxon>
        <taxon>Saprolegniomycetes</taxon>
        <taxon>Saprolegniales</taxon>
        <taxon>Verrucalvaceae</taxon>
        <taxon>Aphanomyces</taxon>
    </lineage>
</organism>
<gene>
    <name evidence="3" type="ORF">B5M09_003073</name>
    <name evidence="2" type="ORF">H257_10030</name>
</gene>
<dbReference type="Gene3D" id="1.10.287.110">
    <property type="entry name" value="DnaJ domain"/>
    <property type="match status" value="1"/>
</dbReference>
<dbReference type="Proteomes" id="UP000284702">
    <property type="component" value="Unassembled WGS sequence"/>
</dbReference>
<dbReference type="PRINTS" id="PR00625">
    <property type="entry name" value="JDOMAIN"/>
</dbReference>
<evidence type="ECO:0000313" key="4">
    <source>
        <dbReference type="Proteomes" id="UP000284702"/>
    </source>
</evidence>
<keyword evidence="4" id="KW-1185">Reference proteome</keyword>
<dbReference type="InterPro" id="IPR018253">
    <property type="entry name" value="DnaJ_domain_CS"/>
</dbReference>
<dbReference type="PANTHER" id="PTHR44094">
    <property type="entry name" value="DNAJ HEAT SHOCK N-TERMINAL DOMAIN-CONTAINING PROTEIN"/>
    <property type="match status" value="1"/>
</dbReference>
<protein>
    <recommendedName>
        <fullName evidence="1">J domain-containing protein</fullName>
    </recommendedName>
</protein>
<dbReference type="InterPro" id="IPR001623">
    <property type="entry name" value="DnaJ_domain"/>
</dbReference>
<reference evidence="2" key="1">
    <citation type="submission" date="2013-12" db="EMBL/GenBank/DDBJ databases">
        <title>The Genome Sequence of Aphanomyces astaci APO3.</title>
        <authorList>
            <consortium name="The Broad Institute Genomics Platform"/>
            <person name="Russ C."/>
            <person name="Tyler B."/>
            <person name="van West P."/>
            <person name="Dieguez-Uribeondo J."/>
            <person name="Young S.K."/>
            <person name="Zeng Q."/>
            <person name="Gargeya S."/>
            <person name="Fitzgerald M."/>
            <person name="Abouelleil A."/>
            <person name="Alvarado L."/>
            <person name="Chapman S.B."/>
            <person name="Gainer-Dewar J."/>
            <person name="Goldberg J."/>
            <person name="Griggs A."/>
            <person name="Gujja S."/>
            <person name="Hansen M."/>
            <person name="Howarth C."/>
            <person name="Imamovic A."/>
            <person name="Ireland A."/>
            <person name="Larimer J."/>
            <person name="McCowan C."/>
            <person name="Murphy C."/>
            <person name="Pearson M."/>
            <person name="Poon T.W."/>
            <person name="Priest M."/>
            <person name="Roberts A."/>
            <person name="Saif S."/>
            <person name="Shea T."/>
            <person name="Sykes S."/>
            <person name="Wortman J."/>
            <person name="Nusbaum C."/>
            <person name="Birren B."/>
        </authorList>
    </citation>
    <scope>NUCLEOTIDE SEQUENCE [LARGE SCALE GENOMIC DNA]</scope>
    <source>
        <strain evidence="2">APO3</strain>
    </source>
</reference>
<dbReference type="Pfam" id="PF00226">
    <property type="entry name" value="DnaJ"/>
    <property type="match status" value="1"/>
</dbReference>
<dbReference type="SMART" id="SM00271">
    <property type="entry name" value="DnaJ"/>
    <property type="match status" value="1"/>
</dbReference>
<sequence>MNRNPRRREPPPSSSRLRITIGKLDEKEAMHTPVGTATPKTPRDATDGFSTGIRLMSQGVASGISSFVVMPLLGAHEDGLYGFAKGIVVGSASAIAAVGGGTVTGVGQILWGIANTPYAIMCSHEDKVWNPDTHEWYMYRLDDEARRLLTSDDDQFSSKATTCVKDTKLYDVLGVRFNATDAEIKKAYRRLAIQWHPDKNLTDPAKASQQFQELSSAYQVLSDRRNRAAYDARGHDTTTPTFTDDQLYAMTMQWVFGNEHFENFVGDVNIMPNDFFGHDEVSKRVQNRREVQCAVFLRDLLDDAQRPSPFTDKQKHANFLATVAALAKDLSSTKFGASLLRVVGVIYEEQALKHLGFRNSAPAGLGLHNIAKSARKVVSRYRVVASYISAFQSVVKAAEVNYHAMKAQDDRMKDGDTSSRSGEQEQLLHQTFGSVLEIGWHCIVSDVEATIRGACFKLLKDSAVSTLHRDRRAKNLLIMGEIFQASGQPPEAGLAEILNKLLQFKQSMKPPQPTSAA</sequence>
<dbReference type="Pfam" id="PF14308">
    <property type="entry name" value="DnaJ-X"/>
    <property type="match status" value="1"/>
</dbReference>
<dbReference type="EMBL" id="MZMZ02002481">
    <property type="protein sequence ID" value="RQM25619.1"/>
    <property type="molecule type" value="Genomic_DNA"/>
</dbReference>
<dbReference type="PANTHER" id="PTHR44094:SF8">
    <property type="entry name" value="DNAJ HEAT SHOCK N-TERMINAL DOMAIN-CONTAINING PROTEIN-RELATED"/>
    <property type="match status" value="1"/>
</dbReference>
<dbReference type="EMBL" id="KI913139">
    <property type="protein sequence ID" value="ETV75630.1"/>
    <property type="molecule type" value="Genomic_DNA"/>
</dbReference>
<dbReference type="CDD" id="cd06257">
    <property type="entry name" value="DnaJ"/>
    <property type="match status" value="1"/>
</dbReference>
<dbReference type="RefSeq" id="XP_009834761.1">
    <property type="nucleotide sequence ID" value="XM_009836459.1"/>
</dbReference>
<name>W4G7K5_APHAT</name>
<evidence type="ECO:0000313" key="3">
    <source>
        <dbReference type="EMBL" id="RQM25619.1"/>
    </source>
</evidence>
<feature type="domain" description="J" evidence="1">
    <location>
        <begin position="168"/>
        <end position="234"/>
    </location>
</feature>
<proteinExistence type="predicted"/>
<evidence type="ECO:0000313" key="2">
    <source>
        <dbReference type="EMBL" id="ETV75630.1"/>
    </source>
</evidence>
<dbReference type="InterPro" id="IPR036869">
    <property type="entry name" value="J_dom_sf"/>
</dbReference>
<dbReference type="OrthoDB" id="71009at2759"/>
<dbReference type="InterPro" id="IPR052423">
    <property type="entry name" value="EMIR"/>
</dbReference>
<dbReference type="PROSITE" id="PS50076">
    <property type="entry name" value="DNAJ_2"/>
    <property type="match status" value="1"/>
</dbReference>
<dbReference type="PROSITE" id="PS00636">
    <property type="entry name" value="DNAJ_1"/>
    <property type="match status" value="1"/>
</dbReference>